<proteinExistence type="predicted"/>
<keyword evidence="2" id="KW-0732">Signal</keyword>
<sequence>MFCIIPAFLLYDALVLEVRMMIRSIQRCDEGSNMHNDLTYTLELVEELGRLKLADALVEASDIGTQAPGRGEQSGGSRGGGRRGGGKASRGRTTL</sequence>
<comment type="caution">
    <text evidence="3">The sequence shown here is derived from an EMBL/GenBank/DDBJ whole genome shotgun (WGS) entry which is preliminary data.</text>
</comment>
<keyword evidence="4" id="KW-1185">Reference proteome</keyword>
<accession>A0AAW2BNF2</accession>
<gene>
    <name evidence="3" type="ORF">SO802_031849</name>
</gene>
<evidence type="ECO:0000256" key="2">
    <source>
        <dbReference type="SAM" id="SignalP"/>
    </source>
</evidence>
<feature type="chain" id="PRO_5043475320" evidence="2">
    <location>
        <begin position="18"/>
        <end position="95"/>
    </location>
</feature>
<dbReference type="AlphaFoldDB" id="A0AAW2BNF2"/>
<evidence type="ECO:0000313" key="4">
    <source>
        <dbReference type="Proteomes" id="UP001459277"/>
    </source>
</evidence>
<protein>
    <submittedName>
        <fullName evidence="3">Uncharacterized protein</fullName>
    </submittedName>
</protein>
<feature type="signal peptide" evidence="2">
    <location>
        <begin position="1"/>
        <end position="17"/>
    </location>
</feature>
<evidence type="ECO:0000256" key="1">
    <source>
        <dbReference type="SAM" id="MobiDB-lite"/>
    </source>
</evidence>
<evidence type="ECO:0000313" key="3">
    <source>
        <dbReference type="EMBL" id="KAK9986898.1"/>
    </source>
</evidence>
<feature type="region of interest" description="Disordered" evidence="1">
    <location>
        <begin position="64"/>
        <end position="95"/>
    </location>
</feature>
<reference evidence="3 4" key="1">
    <citation type="submission" date="2024-01" db="EMBL/GenBank/DDBJ databases">
        <title>A telomere-to-telomere, gap-free genome of sweet tea (Lithocarpus litseifolius).</title>
        <authorList>
            <person name="Zhou J."/>
        </authorList>
    </citation>
    <scope>NUCLEOTIDE SEQUENCE [LARGE SCALE GENOMIC DNA]</scope>
    <source>
        <strain evidence="3">Zhou-2022a</strain>
        <tissue evidence="3">Leaf</tissue>
    </source>
</reference>
<dbReference type="Proteomes" id="UP001459277">
    <property type="component" value="Unassembled WGS sequence"/>
</dbReference>
<organism evidence="3 4">
    <name type="scientific">Lithocarpus litseifolius</name>
    <dbReference type="NCBI Taxonomy" id="425828"/>
    <lineage>
        <taxon>Eukaryota</taxon>
        <taxon>Viridiplantae</taxon>
        <taxon>Streptophyta</taxon>
        <taxon>Embryophyta</taxon>
        <taxon>Tracheophyta</taxon>
        <taxon>Spermatophyta</taxon>
        <taxon>Magnoliopsida</taxon>
        <taxon>eudicotyledons</taxon>
        <taxon>Gunneridae</taxon>
        <taxon>Pentapetalae</taxon>
        <taxon>rosids</taxon>
        <taxon>fabids</taxon>
        <taxon>Fagales</taxon>
        <taxon>Fagaceae</taxon>
        <taxon>Lithocarpus</taxon>
    </lineage>
</organism>
<dbReference type="EMBL" id="JAZDWU010000011">
    <property type="protein sequence ID" value="KAK9986898.1"/>
    <property type="molecule type" value="Genomic_DNA"/>
</dbReference>
<name>A0AAW2BNF2_9ROSI</name>